<feature type="region of interest" description="Disordered" evidence="1">
    <location>
        <begin position="1"/>
        <end position="22"/>
    </location>
</feature>
<evidence type="ECO:0000256" key="1">
    <source>
        <dbReference type="SAM" id="MobiDB-lite"/>
    </source>
</evidence>
<sequence length="279" mass="31325">MAYPSSSSSSYPSSSLSSSSFSYDGTNKIQIIVWEMKNYNDTIDFDGKTFKKMEKLKTFILHVGKADYFNGDLDYLPNSLRVLEWQYYSFLSLPFGSHPDKLNILRLSHCRLKSLGLFKIEKVLYLSDCNDLLEIRWIPPNLEELCASGCESLKYLDLTSSPCLLRTLKLDDCNALEEIRGIPPTIQVLSATNCTSLTDSCRRMLLNQGVAFQSGSNTAAWDTRSLFGFAAWIQIQQKNHLSVEAPMSKLEELKSSHASSSTMPSTKETTDDESSKDGL</sequence>
<protein>
    <submittedName>
        <fullName evidence="2">Uncharacterized protein</fullName>
    </submittedName>
</protein>
<dbReference type="PANTHER" id="PTHR11017">
    <property type="entry name" value="LEUCINE-RICH REPEAT-CONTAINING PROTEIN"/>
    <property type="match status" value="1"/>
</dbReference>
<dbReference type="AlphaFoldDB" id="A0AAN9EJC2"/>
<comment type="caution">
    <text evidence="2">The sequence shown here is derived from an EMBL/GenBank/DDBJ whole genome shotgun (WGS) entry which is preliminary data.</text>
</comment>
<name>A0AAN9EJC2_CROPI</name>
<dbReference type="EMBL" id="JAYWIO010000005">
    <property type="protein sequence ID" value="KAK7258614.1"/>
    <property type="molecule type" value="Genomic_DNA"/>
</dbReference>
<dbReference type="InterPro" id="IPR044974">
    <property type="entry name" value="Disease_R_plants"/>
</dbReference>
<feature type="region of interest" description="Disordered" evidence="1">
    <location>
        <begin position="252"/>
        <end position="279"/>
    </location>
</feature>
<keyword evidence="3" id="KW-1185">Reference proteome</keyword>
<dbReference type="PANTHER" id="PTHR11017:SF431">
    <property type="entry name" value="ADP-RIBOSYL CYCLASE_CYCLIC ADP-RIBOSE HYDROLASE"/>
    <property type="match status" value="1"/>
</dbReference>
<gene>
    <name evidence="2" type="ORF">RIF29_24195</name>
</gene>
<dbReference type="Proteomes" id="UP001372338">
    <property type="component" value="Unassembled WGS sequence"/>
</dbReference>
<dbReference type="InterPro" id="IPR032675">
    <property type="entry name" value="LRR_dom_sf"/>
</dbReference>
<dbReference type="SUPFAM" id="SSF52058">
    <property type="entry name" value="L domain-like"/>
    <property type="match status" value="1"/>
</dbReference>
<feature type="compositionally biased region" description="Low complexity" evidence="1">
    <location>
        <begin position="256"/>
        <end position="265"/>
    </location>
</feature>
<proteinExistence type="predicted"/>
<reference evidence="2 3" key="1">
    <citation type="submission" date="2024-01" db="EMBL/GenBank/DDBJ databases">
        <title>The genomes of 5 underutilized Papilionoideae crops provide insights into root nodulation and disease resistanc.</title>
        <authorList>
            <person name="Yuan L."/>
        </authorList>
    </citation>
    <scope>NUCLEOTIDE SEQUENCE [LARGE SCALE GENOMIC DNA]</scope>
    <source>
        <strain evidence="2">ZHUSHIDOU_FW_LH</strain>
        <tissue evidence="2">Leaf</tissue>
    </source>
</reference>
<evidence type="ECO:0000313" key="3">
    <source>
        <dbReference type="Proteomes" id="UP001372338"/>
    </source>
</evidence>
<evidence type="ECO:0000313" key="2">
    <source>
        <dbReference type="EMBL" id="KAK7258614.1"/>
    </source>
</evidence>
<organism evidence="2 3">
    <name type="scientific">Crotalaria pallida</name>
    <name type="common">Smooth rattlebox</name>
    <name type="synonym">Crotalaria striata</name>
    <dbReference type="NCBI Taxonomy" id="3830"/>
    <lineage>
        <taxon>Eukaryota</taxon>
        <taxon>Viridiplantae</taxon>
        <taxon>Streptophyta</taxon>
        <taxon>Embryophyta</taxon>
        <taxon>Tracheophyta</taxon>
        <taxon>Spermatophyta</taxon>
        <taxon>Magnoliopsida</taxon>
        <taxon>eudicotyledons</taxon>
        <taxon>Gunneridae</taxon>
        <taxon>Pentapetalae</taxon>
        <taxon>rosids</taxon>
        <taxon>fabids</taxon>
        <taxon>Fabales</taxon>
        <taxon>Fabaceae</taxon>
        <taxon>Papilionoideae</taxon>
        <taxon>50 kb inversion clade</taxon>
        <taxon>genistoids sensu lato</taxon>
        <taxon>core genistoids</taxon>
        <taxon>Crotalarieae</taxon>
        <taxon>Crotalaria</taxon>
    </lineage>
</organism>
<dbReference type="GO" id="GO:0006952">
    <property type="term" value="P:defense response"/>
    <property type="evidence" value="ECO:0007669"/>
    <property type="project" value="InterPro"/>
</dbReference>
<dbReference type="Gene3D" id="3.80.10.10">
    <property type="entry name" value="Ribonuclease Inhibitor"/>
    <property type="match status" value="1"/>
</dbReference>
<accession>A0AAN9EJC2</accession>